<dbReference type="PROSITE" id="PS00211">
    <property type="entry name" value="ABC_TRANSPORTER_1"/>
    <property type="match status" value="1"/>
</dbReference>
<evidence type="ECO:0000259" key="5">
    <source>
        <dbReference type="PROSITE" id="PS50893"/>
    </source>
</evidence>
<keyword evidence="7" id="KW-1185">Reference proteome</keyword>
<dbReference type="Gene3D" id="3.40.50.300">
    <property type="entry name" value="P-loop containing nucleotide triphosphate hydrolases"/>
    <property type="match status" value="1"/>
</dbReference>
<dbReference type="Pfam" id="PF00005">
    <property type="entry name" value="ABC_tran"/>
    <property type="match status" value="1"/>
</dbReference>
<dbReference type="SUPFAM" id="SSF52540">
    <property type="entry name" value="P-loop containing nucleoside triphosphate hydrolases"/>
    <property type="match status" value="1"/>
</dbReference>
<keyword evidence="2" id="KW-0813">Transport</keyword>
<evidence type="ECO:0000313" key="6">
    <source>
        <dbReference type="EMBL" id="MBB6073477.1"/>
    </source>
</evidence>
<reference evidence="6 7" key="1">
    <citation type="submission" date="2020-08" db="EMBL/GenBank/DDBJ databases">
        <title>Genomic Encyclopedia of Type Strains, Phase IV (KMG-IV): sequencing the most valuable type-strain genomes for metagenomic binning, comparative biology and taxonomic classification.</title>
        <authorList>
            <person name="Goeker M."/>
        </authorList>
    </citation>
    <scope>NUCLEOTIDE SEQUENCE [LARGE SCALE GENOMIC DNA]</scope>
    <source>
        <strain evidence="6 7">DSM 29007</strain>
    </source>
</reference>
<feature type="domain" description="ABC transporter" evidence="5">
    <location>
        <begin position="9"/>
        <end position="236"/>
    </location>
</feature>
<keyword evidence="3" id="KW-0547">Nucleotide-binding</keyword>
<dbReference type="RefSeq" id="WP_170038552.1">
    <property type="nucleotide sequence ID" value="NZ_JABDTL010000002.1"/>
</dbReference>
<protein>
    <submittedName>
        <fullName evidence="6">ABC-type multidrug transport system ATPase subunit</fullName>
    </submittedName>
</protein>
<keyword evidence="4" id="KW-0067">ATP-binding</keyword>
<dbReference type="PROSITE" id="PS50893">
    <property type="entry name" value="ABC_TRANSPORTER_2"/>
    <property type="match status" value="1"/>
</dbReference>
<organism evidence="6 7">
    <name type="scientific">Longimicrobium terrae</name>
    <dbReference type="NCBI Taxonomy" id="1639882"/>
    <lineage>
        <taxon>Bacteria</taxon>
        <taxon>Pseudomonadati</taxon>
        <taxon>Gemmatimonadota</taxon>
        <taxon>Longimicrobiia</taxon>
        <taxon>Longimicrobiales</taxon>
        <taxon>Longimicrobiaceae</taxon>
        <taxon>Longimicrobium</taxon>
    </lineage>
</organism>
<evidence type="ECO:0000256" key="2">
    <source>
        <dbReference type="ARBA" id="ARBA00022448"/>
    </source>
</evidence>
<dbReference type="Proteomes" id="UP000582837">
    <property type="component" value="Unassembled WGS sequence"/>
</dbReference>
<dbReference type="InterPro" id="IPR027417">
    <property type="entry name" value="P-loop_NTPase"/>
</dbReference>
<evidence type="ECO:0000313" key="7">
    <source>
        <dbReference type="Proteomes" id="UP000582837"/>
    </source>
</evidence>
<dbReference type="PANTHER" id="PTHR43335:SF4">
    <property type="entry name" value="ABC TRANSPORTER, ATP-BINDING PROTEIN"/>
    <property type="match status" value="1"/>
</dbReference>
<evidence type="ECO:0000256" key="3">
    <source>
        <dbReference type="ARBA" id="ARBA00022741"/>
    </source>
</evidence>
<dbReference type="EMBL" id="JACHIA010000025">
    <property type="protein sequence ID" value="MBB6073477.1"/>
    <property type="molecule type" value="Genomic_DNA"/>
</dbReference>
<dbReference type="InterPro" id="IPR003439">
    <property type="entry name" value="ABC_transporter-like_ATP-bd"/>
</dbReference>
<comment type="caution">
    <text evidence="6">The sequence shown here is derived from an EMBL/GenBank/DDBJ whole genome shotgun (WGS) entry which is preliminary data.</text>
</comment>
<proteinExistence type="inferred from homology"/>
<name>A0A841H5X6_9BACT</name>
<dbReference type="InterPro" id="IPR003593">
    <property type="entry name" value="AAA+_ATPase"/>
</dbReference>
<evidence type="ECO:0000256" key="4">
    <source>
        <dbReference type="ARBA" id="ARBA00022840"/>
    </source>
</evidence>
<gene>
    <name evidence="6" type="ORF">HNQ61_005147</name>
</gene>
<dbReference type="GO" id="GO:0005524">
    <property type="term" value="F:ATP binding"/>
    <property type="evidence" value="ECO:0007669"/>
    <property type="project" value="UniProtKB-KW"/>
</dbReference>
<dbReference type="AlphaFoldDB" id="A0A841H5X6"/>
<evidence type="ECO:0000256" key="1">
    <source>
        <dbReference type="ARBA" id="ARBA00005417"/>
    </source>
</evidence>
<dbReference type="PANTHER" id="PTHR43335">
    <property type="entry name" value="ABC TRANSPORTER, ATP-BINDING PROTEIN"/>
    <property type="match status" value="1"/>
</dbReference>
<sequence>MSGTAETLLAADCIGKRFGERAVLSAATLAADRGVVTALVGRNGEGKSTLLRIMAGLMAPDHGVLRVRGQVYTRTRLSRLAMQGVFLLPADRCTLTRTLTLRQHLDALRRRFGLPPRDEVLQELRITHLLDRGVGTYSGGERRRAELALALVRAPECLLADEPFLGITPADTELFTAAFRSLAARGSAIVLTGHEVPFIFAVADRVTWMTGGSTRPLGDPETARRDWQFRRDYLGLAARPARA</sequence>
<dbReference type="InterPro" id="IPR017871">
    <property type="entry name" value="ABC_transporter-like_CS"/>
</dbReference>
<comment type="similarity">
    <text evidence="1">Belongs to the ABC transporter superfamily.</text>
</comment>
<dbReference type="GO" id="GO:0016887">
    <property type="term" value="F:ATP hydrolysis activity"/>
    <property type="evidence" value="ECO:0007669"/>
    <property type="project" value="InterPro"/>
</dbReference>
<dbReference type="SMART" id="SM00382">
    <property type="entry name" value="AAA"/>
    <property type="match status" value="1"/>
</dbReference>
<accession>A0A841H5X6</accession>